<keyword evidence="4 6" id="KW-0378">Hydrolase</keyword>
<dbReference type="FunFam" id="2.40.70.10:FF:000115">
    <property type="entry name" value="Lysosomal aspartic protease"/>
    <property type="match status" value="1"/>
</dbReference>
<dbReference type="STRING" id="765440.A0A0C3BFG8"/>
<feature type="compositionally biased region" description="Polar residues" evidence="7">
    <location>
        <begin position="492"/>
        <end position="516"/>
    </location>
</feature>
<feature type="compositionally biased region" description="Polar residues" evidence="7">
    <location>
        <begin position="16"/>
        <end position="26"/>
    </location>
</feature>
<evidence type="ECO:0000256" key="2">
    <source>
        <dbReference type="ARBA" id="ARBA00022670"/>
    </source>
</evidence>
<organism evidence="9 10">
    <name type="scientific">Piloderma croceum (strain F 1598)</name>
    <dbReference type="NCBI Taxonomy" id="765440"/>
    <lineage>
        <taxon>Eukaryota</taxon>
        <taxon>Fungi</taxon>
        <taxon>Dikarya</taxon>
        <taxon>Basidiomycota</taxon>
        <taxon>Agaricomycotina</taxon>
        <taxon>Agaricomycetes</taxon>
        <taxon>Agaricomycetidae</taxon>
        <taxon>Atheliales</taxon>
        <taxon>Atheliaceae</taxon>
        <taxon>Piloderma</taxon>
    </lineage>
</organism>
<dbReference type="InterPro" id="IPR034164">
    <property type="entry name" value="Pepsin-like_dom"/>
</dbReference>
<evidence type="ECO:0000256" key="4">
    <source>
        <dbReference type="ARBA" id="ARBA00022801"/>
    </source>
</evidence>
<dbReference type="Pfam" id="PF00026">
    <property type="entry name" value="Asp"/>
    <property type="match status" value="1"/>
</dbReference>
<dbReference type="AlphaFoldDB" id="A0A0C3BFG8"/>
<protein>
    <recommendedName>
        <fullName evidence="8">Peptidase A1 domain-containing protein</fullName>
    </recommendedName>
</protein>
<dbReference type="Gene3D" id="2.40.70.10">
    <property type="entry name" value="Acid Proteases"/>
    <property type="match status" value="2"/>
</dbReference>
<keyword evidence="2 6" id="KW-0645">Protease</keyword>
<dbReference type="PANTHER" id="PTHR47966:SF57">
    <property type="entry name" value="PEPTIDASE A1 DOMAIN-CONTAINING PROTEIN"/>
    <property type="match status" value="1"/>
</dbReference>
<evidence type="ECO:0000256" key="1">
    <source>
        <dbReference type="ARBA" id="ARBA00007447"/>
    </source>
</evidence>
<name>A0A0C3BFG8_PILCF</name>
<dbReference type="GO" id="GO:0006508">
    <property type="term" value="P:proteolysis"/>
    <property type="evidence" value="ECO:0007669"/>
    <property type="project" value="UniProtKB-KW"/>
</dbReference>
<evidence type="ECO:0000313" key="10">
    <source>
        <dbReference type="Proteomes" id="UP000054166"/>
    </source>
</evidence>
<dbReference type="InterPro" id="IPR033121">
    <property type="entry name" value="PEPTIDASE_A1"/>
</dbReference>
<evidence type="ECO:0000256" key="3">
    <source>
        <dbReference type="ARBA" id="ARBA00022750"/>
    </source>
</evidence>
<dbReference type="InterPro" id="IPR021109">
    <property type="entry name" value="Peptidase_aspartic_dom_sf"/>
</dbReference>
<keyword evidence="10" id="KW-1185">Reference proteome</keyword>
<reference evidence="9 10" key="1">
    <citation type="submission" date="2014-04" db="EMBL/GenBank/DDBJ databases">
        <authorList>
            <consortium name="DOE Joint Genome Institute"/>
            <person name="Kuo A."/>
            <person name="Tarkka M."/>
            <person name="Buscot F."/>
            <person name="Kohler A."/>
            <person name="Nagy L.G."/>
            <person name="Floudas D."/>
            <person name="Copeland A."/>
            <person name="Barry K.W."/>
            <person name="Cichocki N."/>
            <person name="Veneault-Fourrey C."/>
            <person name="LaButti K."/>
            <person name="Lindquist E.A."/>
            <person name="Lipzen A."/>
            <person name="Lundell T."/>
            <person name="Morin E."/>
            <person name="Murat C."/>
            <person name="Sun H."/>
            <person name="Tunlid A."/>
            <person name="Henrissat B."/>
            <person name="Grigoriev I.V."/>
            <person name="Hibbett D.S."/>
            <person name="Martin F."/>
            <person name="Nordberg H.P."/>
            <person name="Cantor M.N."/>
            <person name="Hua S.X."/>
        </authorList>
    </citation>
    <scope>NUCLEOTIDE SEQUENCE [LARGE SCALE GENOMIC DNA]</scope>
    <source>
        <strain evidence="9 10">F 1598</strain>
    </source>
</reference>
<feature type="active site" evidence="5">
    <location>
        <position position="137"/>
    </location>
</feature>
<dbReference type="GO" id="GO:0004190">
    <property type="term" value="F:aspartic-type endopeptidase activity"/>
    <property type="evidence" value="ECO:0007669"/>
    <property type="project" value="UniProtKB-KW"/>
</dbReference>
<comment type="similarity">
    <text evidence="1 6">Belongs to the peptidase A1 family.</text>
</comment>
<feature type="domain" description="Peptidase A1" evidence="8">
    <location>
        <begin position="119"/>
        <end position="452"/>
    </location>
</feature>
<dbReference type="InParanoid" id="A0A0C3BFG8"/>
<proteinExistence type="inferred from homology"/>
<keyword evidence="3 6" id="KW-0064">Aspartyl protease</keyword>
<dbReference type="PROSITE" id="PS00141">
    <property type="entry name" value="ASP_PROTEASE"/>
    <property type="match status" value="1"/>
</dbReference>
<dbReference type="PRINTS" id="PR00792">
    <property type="entry name" value="PEPSIN"/>
</dbReference>
<evidence type="ECO:0000313" key="9">
    <source>
        <dbReference type="EMBL" id="KIM76057.1"/>
    </source>
</evidence>
<evidence type="ECO:0000256" key="7">
    <source>
        <dbReference type="SAM" id="MobiDB-lite"/>
    </source>
</evidence>
<evidence type="ECO:0000256" key="5">
    <source>
        <dbReference type="PIRSR" id="PIRSR601461-1"/>
    </source>
</evidence>
<dbReference type="FunCoup" id="A0A0C3BFG8">
    <property type="interactions" value="41"/>
</dbReference>
<dbReference type="InterPro" id="IPR001969">
    <property type="entry name" value="Aspartic_peptidase_AS"/>
</dbReference>
<feature type="region of interest" description="Disordered" evidence="7">
    <location>
        <begin position="457"/>
        <end position="516"/>
    </location>
</feature>
<feature type="region of interest" description="Disordered" evidence="7">
    <location>
        <begin position="7"/>
        <end position="26"/>
    </location>
</feature>
<dbReference type="SUPFAM" id="SSF50630">
    <property type="entry name" value="Acid proteases"/>
    <property type="match status" value="1"/>
</dbReference>
<gene>
    <name evidence="9" type="ORF">PILCRDRAFT_657642</name>
</gene>
<dbReference type="HOGENOM" id="CLU_013253_1_2_1"/>
<dbReference type="OrthoDB" id="771136at2759"/>
<dbReference type="PANTHER" id="PTHR47966">
    <property type="entry name" value="BETA-SITE APP-CLEAVING ENZYME, ISOFORM A-RELATED"/>
    <property type="match status" value="1"/>
</dbReference>
<reference evidence="10" key="2">
    <citation type="submission" date="2015-01" db="EMBL/GenBank/DDBJ databases">
        <title>Evolutionary Origins and Diversification of the Mycorrhizal Mutualists.</title>
        <authorList>
            <consortium name="DOE Joint Genome Institute"/>
            <consortium name="Mycorrhizal Genomics Consortium"/>
            <person name="Kohler A."/>
            <person name="Kuo A."/>
            <person name="Nagy L.G."/>
            <person name="Floudas D."/>
            <person name="Copeland A."/>
            <person name="Barry K.W."/>
            <person name="Cichocki N."/>
            <person name="Veneault-Fourrey C."/>
            <person name="LaButti K."/>
            <person name="Lindquist E.A."/>
            <person name="Lipzen A."/>
            <person name="Lundell T."/>
            <person name="Morin E."/>
            <person name="Murat C."/>
            <person name="Riley R."/>
            <person name="Ohm R."/>
            <person name="Sun H."/>
            <person name="Tunlid A."/>
            <person name="Henrissat B."/>
            <person name="Grigoriev I.V."/>
            <person name="Hibbett D.S."/>
            <person name="Martin F."/>
        </authorList>
    </citation>
    <scope>NUCLEOTIDE SEQUENCE [LARGE SCALE GENOMIC DNA]</scope>
    <source>
        <strain evidence="10">F 1598</strain>
    </source>
</reference>
<accession>A0A0C3BFG8</accession>
<evidence type="ECO:0000259" key="8">
    <source>
        <dbReference type="PROSITE" id="PS51767"/>
    </source>
</evidence>
<dbReference type="Proteomes" id="UP000054166">
    <property type="component" value="Unassembled WGS sequence"/>
</dbReference>
<dbReference type="PROSITE" id="PS51767">
    <property type="entry name" value="PEPTIDASE_A1"/>
    <property type="match status" value="1"/>
</dbReference>
<dbReference type="EMBL" id="KN833039">
    <property type="protein sequence ID" value="KIM76057.1"/>
    <property type="molecule type" value="Genomic_DNA"/>
</dbReference>
<feature type="compositionally biased region" description="Low complexity" evidence="7">
    <location>
        <begin position="470"/>
        <end position="487"/>
    </location>
</feature>
<dbReference type="InterPro" id="IPR001461">
    <property type="entry name" value="Aspartic_peptidase_A1"/>
</dbReference>
<dbReference type="CDD" id="cd05471">
    <property type="entry name" value="pepsin_like"/>
    <property type="match status" value="1"/>
</dbReference>
<sequence length="516" mass="53655">MLVAFALSHSHAPSHAQPTSYGEANSSRPWTTMIPTILLFLLALRVLPFVVSNPRSSAGSDPRHITITRRPNKARGLHGLAKAADDLRAKYKFATVRSKRKRGNTVDVPIINQDSDSSYVGAISIGTPPQEFHVVLDTGSSDLWVASSLCFQCPSRTPKFDPTKSSSFSSAGDELVTLQYGSGDVGGTLGQDTVSLAGFTVKQQTFLTADETTGGIFDGTTAGFLGLAFQSIAQTRAEPFWQALISNNLFNTPQMSFWLTRYLNDSSAQAAEPGGVLTLGGSNTTLYTGDIQFLDMPDSAIPSYWLLSLKNVTVQGNSIAIATGNSALAAIDTGTTLIGGPSADVRSIWAAVQGSHPMDGEMQGFYSFPCETEVQVSLSFGGNAWSINPVDMNLGTNGTTGNGDLCVGGIFDLTAASNAGGGGGNPNWIVGDTFLKNVYTVLRSDPPSVGFAQLSAAAGGTSGNESSSNPPVLSSPAASTPPSFTGPLATVLTITSTPGSGSPLATGSMSSPFPLK</sequence>
<evidence type="ECO:0000256" key="6">
    <source>
        <dbReference type="RuleBase" id="RU000454"/>
    </source>
</evidence>
<feature type="active site" evidence="5">
    <location>
        <position position="332"/>
    </location>
</feature>